<keyword evidence="2" id="KW-0808">Transferase</keyword>
<dbReference type="GO" id="GO:0032259">
    <property type="term" value="P:methylation"/>
    <property type="evidence" value="ECO:0007669"/>
    <property type="project" value="UniProtKB-KW"/>
</dbReference>
<protein>
    <submittedName>
        <fullName evidence="2">Class I SAM-dependent methyltransferase</fullName>
    </submittedName>
</protein>
<evidence type="ECO:0000256" key="1">
    <source>
        <dbReference type="SAM" id="MobiDB-lite"/>
    </source>
</evidence>
<accession>A0A7X2P959</accession>
<feature type="compositionally biased region" description="Basic and acidic residues" evidence="1">
    <location>
        <begin position="698"/>
        <end position="711"/>
    </location>
</feature>
<reference evidence="2 3" key="1">
    <citation type="submission" date="2019-08" db="EMBL/GenBank/DDBJ databases">
        <title>In-depth cultivation of the pig gut microbiome towards novel bacterial diversity and tailored functional studies.</title>
        <authorList>
            <person name="Wylensek D."/>
            <person name="Hitch T.C.A."/>
            <person name="Clavel T."/>
        </authorList>
    </citation>
    <scope>NUCLEOTIDE SEQUENCE [LARGE SCALE GENOMIC DNA]</scope>
    <source>
        <strain evidence="2 3">Oil+RF-744-WCA-WT-13</strain>
    </source>
</reference>
<dbReference type="InterPro" id="IPR029063">
    <property type="entry name" value="SAM-dependent_MTases_sf"/>
</dbReference>
<sequence>MELIGSVQLNTDVFREEPVRTDAERLQDADLEEILRIVQDESWPESRDKAIAENPSWSKLYHLSDIRKNVLRPFLRKKTGKVLELGSGCGALTGILAEHAETADCLDASAKRSLVNAFRHRKFTNLTVYAGEYALAEPLLGKYSLIVVEESFSCRMTAQILDSLYSKHLDPDGEIWILAENRLGFQYLAGVPEQLSGQFFSGLEGQTGNLPETRSKKEWDDILAKGKIPSERIGYYYPYPECRFTMALYSDSRLPEPGELDIIDNNYDRKRLRIFDDRKVQQTFLENGLFPQFSNSFFIRVFGSGSFSDKTQKTPVYVKFSNERSGRFSFYTVIAADQRVEKVAVNREGMEHLRHIRQMQKELERLYGDTLEINRSCLKEDCLELEYVQGETFQTKAERCFRNKGKEAALQEIQNYLELVIPAEPRIPFFRENPQFAAVFGASAAAAFPSGTESLPVSDIDLIMANLICDSGRKILLDYEWTFDFPIPVEFLKYRVLHYFLSGPGKSEWETEDLIAHFGLKETLLPVFQEMERNFQKYVSGAHVAVRELYTKITPGVLPVRTLVDQRLEKQARNGLRLYYAGSEEFSEQNSELFPVQGGELSLRKYLEQDVSRLRIDPGEESCLCFLRKLEVNGEPVKRMSCSGKKVSGGVWVFSHPDPWFCLEGLTPGSVLELEMKIAPVSEEILCAMEGVFRPENPETGRRESLREKAGKIWKHRKN</sequence>
<name>A0A7X2P959_9FIRM</name>
<organism evidence="2 3">
    <name type="scientific">Bilifractor porci</name>
    <dbReference type="NCBI Taxonomy" id="2606636"/>
    <lineage>
        <taxon>Bacteria</taxon>
        <taxon>Bacillati</taxon>
        <taxon>Bacillota</taxon>
        <taxon>Clostridia</taxon>
        <taxon>Lachnospirales</taxon>
        <taxon>Lachnospiraceae</taxon>
        <taxon>Bilifractor</taxon>
    </lineage>
</organism>
<keyword evidence="3" id="KW-1185">Reference proteome</keyword>
<evidence type="ECO:0000313" key="2">
    <source>
        <dbReference type="EMBL" id="MST82471.1"/>
    </source>
</evidence>
<dbReference type="Proteomes" id="UP000466864">
    <property type="component" value="Unassembled WGS sequence"/>
</dbReference>
<dbReference type="AlphaFoldDB" id="A0A7X2P959"/>
<evidence type="ECO:0000313" key="3">
    <source>
        <dbReference type="Proteomes" id="UP000466864"/>
    </source>
</evidence>
<dbReference type="RefSeq" id="WP_154458381.1">
    <property type="nucleotide sequence ID" value="NZ_VUMV01000006.1"/>
</dbReference>
<dbReference type="EMBL" id="VUMV01000006">
    <property type="protein sequence ID" value="MST82471.1"/>
    <property type="molecule type" value="Genomic_DNA"/>
</dbReference>
<dbReference type="CDD" id="cd02440">
    <property type="entry name" value="AdoMet_MTases"/>
    <property type="match status" value="1"/>
</dbReference>
<dbReference type="Gene3D" id="3.40.50.150">
    <property type="entry name" value="Vaccinia Virus protein VP39"/>
    <property type="match status" value="1"/>
</dbReference>
<proteinExistence type="predicted"/>
<keyword evidence="2" id="KW-0489">Methyltransferase</keyword>
<comment type="caution">
    <text evidence="2">The sequence shown here is derived from an EMBL/GenBank/DDBJ whole genome shotgun (WGS) entry which is preliminary data.</text>
</comment>
<feature type="region of interest" description="Disordered" evidence="1">
    <location>
        <begin position="698"/>
        <end position="719"/>
    </location>
</feature>
<dbReference type="GO" id="GO:0008168">
    <property type="term" value="F:methyltransferase activity"/>
    <property type="evidence" value="ECO:0007669"/>
    <property type="project" value="UniProtKB-KW"/>
</dbReference>
<gene>
    <name evidence="2" type="ORF">FYJ60_09100</name>
</gene>
<dbReference type="SUPFAM" id="SSF53335">
    <property type="entry name" value="S-adenosyl-L-methionine-dependent methyltransferases"/>
    <property type="match status" value="1"/>
</dbReference>